<evidence type="ECO:0000313" key="1">
    <source>
        <dbReference type="EMBL" id="OXB62969.1"/>
    </source>
</evidence>
<organism evidence="1 2">
    <name type="scientific">Callipepla squamata</name>
    <name type="common">Scaled quail</name>
    <dbReference type="NCBI Taxonomy" id="9009"/>
    <lineage>
        <taxon>Eukaryota</taxon>
        <taxon>Metazoa</taxon>
        <taxon>Chordata</taxon>
        <taxon>Craniata</taxon>
        <taxon>Vertebrata</taxon>
        <taxon>Euteleostomi</taxon>
        <taxon>Archelosauria</taxon>
        <taxon>Archosauria</taxon>
        <taxon>Dinosauria</taxon>
        <taxon>Saurischia</taxon>
        <taxon>Theropoda</taxon>
        <taxon>Coelurosauria</taxon>
        <taxon>Aves</taxon>
        <taxon>Neognathae</taxon>
        <taxon>Galloanserae</taxon>
        <taxon>Galliformes</taxon>
        <taxon>Odontophoridae</taxon>
        <taxon>Callipepla</taxon>
    </lineage>
</organism>
<comment type="caution">
    <text evidence="1">The sequence shown here is derived from an EMBL/GenBank/DDBJ whole genome shotgun (WGS) entry which is preliminary data.</text>
</comment>
<dbReference type="AlphaFoldDB" id="A0A226N6T2"/>
<dbReference type="Proteomes" id="UP000198323">
    <property type="component" value="Unassembled WGS sequence"/>
</dbReference>
<sequence>MYKQERNANRAVATLSENIFEHLQPTKVAGEERLLRGSTRLSSETSSPAAPCYQAASLLQLWLLPTLVVLSLFVM</sequence>
<reference evidence="1 2" key="1">
    <citation type="submission" date="2016-07" db="EMBL/GenBank/DDBJ databases">
        <title>Disparate Historic Effective Population Sizes Predicted by Modern Levels of Genome Diversity for the Scaled Quail (Callipepla squamata) and the Northern Bobwhite (Colinus virginianus): Inferences from First and Second Generation Draft Genome Assemblies for Sympatric New World Quail.</title>
        <authorList>
            <person name="Oldeschulte D.L."/>
            <person name="Halley Y.A."/>
            <person name="Bhattarai E.K."/>
            <person name="Brashear W.A."/>
            <person name="Hill J."/>
            <person name="Metz R.P."/>
            <person name="Johnson C.D."/>
            <person name="Rollins D."/>
            <person name="Peterson M.J."/>
            <person name="Bickhart D.M."/>
            <person name="Decker J.E."/>
            <person name="Seabury C.M."/>
        </authorList>
    </citation>
    <scope>NUCLEOTIDE SEQUENCE [LARGE SCALE GENOMIC DNA]</scope>
    <source>
        <strain evidence="1 2">Texas</strain>
        <tissue evidence="1">Leg muscle</tissue>
    </source>
</reference>
<name>A0A226N6T2_CALSU</name>
<dbReference type="EMBL" id="MCFN01000189">
    <property type="protein sequence ID" value="OXB62969.1"/>
    <property type="molecule type" value="Genomic_DNA"/>
</dbReference>
<proteinExistence type="predicted"/>
<accession>A0A226N6T2</accession>
<evidence type="ECO:0000313" key="2">
    <source>
        <dbReference type="Proteomes" id="UP000198323"/>
    </source>
</evidence>
<gene>
    <name evidence="1" type="ORF">ASZ78_000879</name>
</gene>
<protein>
    <submittedName>
        <fullName evidence="1">Uncharacterized protein</fullName>
    </submittedName>
</protein>
<keyword evidence="2" id="KW-1185">Reference proteome</keyword>
<dbReference type="STRING" id="9009.A0A226N6T2"/>
<dbReference type="OrthoDB" id="10047040at2759"/>